<dbReference type="EMBL" id="AP023439">
    <property type="protein sequence ID" value="BCL18710.1"/>
    <property type="molecule type" value="Genomic_DNA"/>
</dbReference>
<gene>
    <name evidence="2" type="ORF">GCM10017668_05530</name>
</gene>
<dbReference type="Proteomes" id="UP000516373">
    <property type="component" value="Chromosome"/>
</dbReference>
<evidence type="ECO:0000313" key="3">
    <source>
        <dbReference type="Proteomes" id="UP000516373"/>
    </source>
</evidence>
<evidence type="ECO:0000256" key="1">
    <source>
        <dbReference type="SAM" id="MobiDB-lite"/>
    </source>
</evidence>
<sequence length="68" mass="7088">MAPANNRTPVLLPSTLASSRWTHVAPGASMNEIMGRGRRRHTPGAIPVEARATLPGPGAFDREGPGCA</sequence>
<reference evidence="2 3" key="1">
    <citation type="journal article" date="2014" name="Int. J. Syst. Evol. Microbiol.">
        <title>Complete genome sequence of Corynebacterium casei LMG S-19264T (=DSM 44701T), isolated from a smear-ripened cheese.</title>
        <authorList>
            <consortium name="US DOE Joint Genome Institute (JGI-PGF)"/>
            <person name="Walter F."/>
            <person name="Albersmeier A."/>
            <person name="Kalinowski J."/>
            <person name="Ruckert C."/>
        </authorList>
    </citation>
    <scope>NUCLEOTIDE SEQUENCE [LARGE SCALE GENOMIC DNA]</scope>
    <source>
        <strain evidence="2 3">JCM 4255</strain>
    </source>
</reference>
<accession>A0A7G1NAI1</accession>
<evidence type="ECO:0000313" key="2">
    <source>
        <dbReference type="EMBL" id="BCL18710.1"/>
    </source>
</evidence>
<proteinExistence type="predicted"/>
<protein>
    <submittedName>
        <fullName evidence="2">Uncharacterized protein</fullName>
    </submittedName>
</protein>
<feature type="region of interest" description="Disordered" evidence="1">
    <location>
        <begin position="46"/>
        <end position="68"/>
    </location>
</feature>
<dbReference type="KEGG" id="stui:GCM10017668_05530"/>
<dbReference type="AlphaFoldDB" id="A0A7G1NAI1"/>
<organism evidence="2 3">
    <name type="scientific">Streptomyces tuirus</name>
    <dbReference type="NCBI Taxonomy" id="68278"/>
    <lineage>
        <taxon>Bacteria</taxon>
        <taxon>Bacillati</taxon>
        <taxon>Actinomycetota</taxon>
        <taxon>Actinomycetes</taxon>
        <taxon>Kitasatosporales</taxon>
        <taxon>Streptomycetaceae</taxon>
        <taxon>Streptomyces</taxon>
    </lineage>
</organism>
<name>A0A7G1NAI1_9ACTN</name>